<feature type="transmembrane region" description="Helical" evidence="1">
    <location>
        <begin position="15"/>
        <end position="36"/>
    </location>
</feature>
<evidence type="ECO:0000313" key="4">
    <source>
        <dbReference type="Proteomes" id="UP001175228"/>
    </source>
</evidence>
<keyword evidence="1" id="KW-0472">Membrane</keyword>
<gene>
    <name evidence="3" type="ORF">EDD18DRAFT_1413292</name>
</gene>
<evidence type="ECO:0000259" key="2">
    <source>
        <dbReference type="Pfam" id="PF20152"/>
    </source>
</evidence>
<feature type="transmembrane region" description="Helical" evidence="1">
    <location>
        <begin position="254"/>
        <end position="274"/>
    </location>
</feature>
<name>A0AA39QKA4_9AGAR</name>
<dbReference type="Proteomes" id="UP001175228">
    <property type="component" value="Unassembled WGS sequence"/>
</dbReference>
<feature type="transmembrane region" description="Helical" evidence="1">
    <location>
        <begin position="125"/>
        <end position="143"/>
    </location>
</feature>
<reference evidence="3" key="1">
    <citation type="submission" date="2023-06" db="EMBL/GenBank/DDBJ databases">
        <authorList>
            <consortium name="Lawrence Berkeley National Laboratory"/>
            <person name="Ahrendt S."/>
            <person name="Sahu N."/>
            <person name="Indic B."/>
            <person name="Wong-Bajracharya J."/>
            <person name="Merenyi Z."/>
            <person name="Ke H.-M."/>
            <person name="Monk M."/>
            <person name="Kocsube S."/>
            <person name="Drula E."/>
            <person name="Lipzen A."/>
            <person name="Balint B."/>
            <person name="Henrissat B."/>
            <person name="Andreopoulos B."/>
            <person name="Martin F.M."/>
            <person name="Harder C.B."/>
            <person name="Rigling D."/>
            <person name="Ford K.L."/>
            <person name="Foster G.D."/>
            <person name="Pangilinan J."/>
            <person name="Papanicolaou A."/>
            <person name="Barry K."/>
            <person name="LaButti K."/>
            <person name="Viragh M."/>
            <person name="Koriabine M."/>
            <person name="Yan M."/>
            <person name="Riley R."/>
            <person name="Champramary S."/>
            <person name="Plett K.L."/>
            <person name="Tsai I.J."/>
            <person name="Slot J."/>
            <person name="Sipos G."/>
            <person name="Plett J."/>
            <person name="Nagy L.G."/>
            <person name="Grigoriev I.V."/>
        </authorList>
    </citation>
    <scope>NUCLEOTIDE SEQUENCE</scope>
    <source>
        <strain evidence="3">HWK02</strain>
    </source>
</reference>
<dbReference type="PANTHER" id="PTHR40465">
    <property type="entry name" value="CHROMOSOME 1, WHOLE GENOME SHOTGUN SEQUENCE"/>
    <property type="match status" value="1"/>
</dbReference>
<feature type="transmembrane region" description="Helical" evidence="1">
    <location>
        <begin position="48"/>
        <end position="75"/>
    </location>
</feature>
<keyword evidence="4" id="KW-1185">Reference proteome</keyword>
<dbReference type="InterPro" id="IPR045339">
    <property type="entry name" value="DUF6534"/>
</dbReference>
<proteinExistence type="predicted"/>
<dbReference type="Pfam" id="PF20152">
    <property type="entry name" value="DUF6534"/>
    <property type="match status" value="1"/>
</dbReference>
<evidence type="ECO:0000313" key="3">
    <source>
        <dbReference type="EMBL" id="KAK0504513.1"/>
    </source>
</evidence>
<feature type="transmembrane region" description="Helical" evidence="1">
    <location>
        <begin position="183"/>
        <end position="206"/>
    </location>
</feature>
<protein>
    <recommendedName>
        <fullName evidence="2">DUF6534 domain-containing protein</fullName>
    </recommendedName>
</protein>
<feature type="domain" description="DUF6534" evidence="2">
    <location>
        <begin position="191"/>
        <end position="277"/>
    </location>
</feature>
<keyword evidence="1" id="KW-0812">Transmembrane</keyword>
<evidence type="ECO:0000256" key="1">
    <source>
        <dbReference type="SAM" id="Phobius"/>
    </source>
</evidence>
<organism evidence="3 4">
    <name type="scientific">Armillaria luteobubalina</name>
    <dbReference type="NCBI Taxonomy" id="153913"/>
    <lineage>
        <taxon>Eukaryota</taxon>
        <taxon>Fungi</taxon>
        <taxon>Dikarya</taxon>
        <taxon>Basidiomycota</taxon>
        <taxon>Agaricomycotina</taxon>
        <taxon>Agaricomycetes</taxon>
        <taxon>Agaricomycetidae</taxon>
        <taxon>Agaricales</taxon>
        <taxon>Marasmiineae</taxon>
        <taxon>Physalacriaceae</taxon>
        <taxon>Armillaria</taxon>
    </lineage>
</organism>
<sequence length="325" mass="36453">MSLQPSKAILGETLGALYVGATLAAVFFGITNLQVVQYYKNYPKDWWLFRYSVALLWVLDALHLASSTHGVYYYLIDMFGNLQYSLTHSVWSFKLMLVLNIAILLYVQGLYAIRLWKLGRHFHKIFPWFVFLAVAISLGNTTYSSPKEFADHFYDLLGAGLYMVHGIFVTLNFSHISGVKTPIYTFFCTVAASDFVIALMMCYYLHKSRAATNFPTTASLLLGLMRLVVVSGLATSVCSLIILIAFIVWPDTLIFIGIGFILPKLYVNSLLAMLNYRPEQLDTPSAENSRNNIPAVFRITPHSSEGSTAETDMSIPLSEVMDSLL</sequence>
<accession>A0AA39QKA4</accession>
<keyword evidence="1" id="KW-1133">Transmembrane helix</keyword>
<comment type="caution">
    <text evidence="3">The sequence shown here is derived from an EMBL/GenBank/DDBJ whole genome shotgun (WGS) entry which is preliminary data.</text>
</comment>
<dbReference type="EMBL" id="JAUEPU010000003">
    <property type="protein sequence ID" value="KAK0504513.1"/>
    <property type="molecule type" value="Genomic_DNA"/>
</dbReference>
<feature type="transmembrane region" description="Helical" evidence="1">
    <location>
        <begin position="95"/>
        <end position="113"/>
    </location>
</feature>
<feature type="transmembrane region" description="Helical" evidence="1">
    <location>
        <begin position="227"/>
        <end position="248"/>
    </location>
</feature>
<dbReference type="AlphaFoldDB" id="A0AA39QKA4"/>
<dbReference type="PANTHER" id="PTHR40465:SF1">
    <property type="entry name" value="DUF6534 DOMAIN-CONTAINING PROTEIN"/>
    <property type="match status" value="1"/>
</dbReference>